<sequence length="91" mass="10432">MTDENKDNYHDTLRFLSVTEKQCRHPIPPYYTILVEIMADRTTKARKIVCDSNNPKLTKCPPGYNNGEVYYHRTLNEGCQEMCINSASAAC</sequence>
<reference evidence="1 2" key="1">
    <citation type="submission" date="2020-08" db="EMBL/GenBank/DDBJ databases">
        <authorList>
            <person name="Hejnol A."/>
        </authorList>
    </citation>
    <scope>NUCLEOTIDE SEQUENCE [LARGE SCALE GENOMIC DNA]</scope>
</reference>
<evidence type="ECO:0000313" key="2">
    <source>
        <dbReference type="Proteomes" id="UP000549394"/>
    </source>
</evidence>
<dbReference type="OrthoDB" id="6247498at2759"/>
<keyword evidence="2" id="KW-1185">Reference proteome</keyword>
<dbReference type="AlphaFoldDB" id="A0A7I8VRI1"/>
<name>A0A7I8VRI1_9ANNE</name>
<protein>
    <submittedName>
        <fullName evidence="1">DgyrCDS6845</fullName>
    </submittedName>
</protein>
<proteinExistence type="predicted"/>
<comment type="caution">
    <text evidence="1">The sequence shown here is derived from an EMBL/GenBank/DDBJ whole genome shotgun (WGS) entry which is preliminary data.</text>
</comment>
<dbReference type="Proteomes" id="UP000549394">
    <property type="component" value="Unassembled WGS sequence"/>
</dbReference>
<gene>
    <name evidence="1" type="ORF">DGYR_LOCUS6537</name>
</gene>
<evidence type="ECO:0000313" key="1">
    <source>
        <dbReference type="EMBL" id="CAD5118106.1"/>
    </source>
</evidence>
<organism evidence="1 2">
    <name type="scientific">Dimorphilus gyrociliatus</name>
    <dbReference type="NCBI Taxonomy" id="2664684"/>
    <lineage>
        <taxon>Eukaryota</taxon>
        <taxon>Metazoa</taxon>
        <taxon>Spiralia</taxon>
        <taxon>Lophotrochozoa</taxon>
        <taxon>Annelida</taxon>
        <taxon>Polychaeta</taxon>
        <taxon>Polychaeta incertae sedis</taxon>
        <taxon>Dinophilidae</taxon>
        <taxon>Dimorphilus</taxon>
    </lineage>
</organism>
<accession>A0A7I8VRI1</accession>
<dbReference type="EMBL" id="CAJFCJ010000008">
    <property type="protein sequence ID" value="CAD5118106.1"/>
    <property type="molecule type" value="Genomic_DNA"/>
</dbReference>